<proteinExistence type="predicted"/>
<dbReference type="AlphaFoldDB" id="A0AAX6E6P8"/>
<evidence type="ECO:0000313" key="5">
    <source>
        <dbReference type="EMBL" id="KAJ6799772.1"/>
    </source>
</evidence>
<dbReference type="EMBL" id="JANAVB010039220">
    <property type="protein sequence ID" value="KAJ6799772.1"/>
    <property type="molecule type" value="Genomic_DNA"/>
</dbReference>
<name>A0AAX6E6P8_IRIPA</name>
<dbReference type="InterPro" id="IPR039633">
    <property type="entry name" value="PAP"/>
</dbReference>
<accession>A0AAX6E6P8</accession>
<reference evidence="5" key="2">
    <citation type="submission" date="2023-04" db="EMBL/GenBank/DDBJ databases">
        <authorList>
            <person name="Bruccoleri R.E."/>
            <person name="Oakeley E.J."/>
            <person name="Faust A.-M."/>
            <person name="Dessus-Babus S."/>
            <person name="Altorfer M."/>
            <person name="Burckhardt D."/>
            <person name="Oertli M."/>
            <person name="Naumann U."/>
            <person name="Petersen F."/>
            <person name="Wong J."/>
        </authorList>
    </citation>
    <scope>NUCLEOTIDE SEQUENCE</scope>
    <source>
        <strain evidence="5">GSM-AAB239-AS_SAM_17_03QT</strain>
        <tissue evidence="5">Leaf</tissue>
    </source>
</reference>
<evidence type="ECO:0000256" key="1">
    <source>
        <dbReference type="ARBA" id="ARBA00004474"/>
    </source>
</evidence>
<reference evidence="5" key="1">
    <citation type="journal article" date="2023" name="GigaByte">
        <title>Genome assembly of the bearded iris, Iris pallida Lam.</title>
        <authorList>
            <person name="Bruccoleri R.E."/>
            <person name="Oakeley E.J."/>
            <person name="Faust A.M.E."/>
            <person name="Altorfer M."/>
            <person name="Dessus-Babus S."/>
            <person name="Burckhardt D."/>
            <person name="Oertli M."/>
            <person name="Naumann U."/>
            <person name="Petersen F."/>
            <person name="Wong J."/>
        </authorList>
    </citation>
    <scope>NUCLEOTIDE SEQUENCE</scope>
    <source>
        <strain evidence="5">GSM-AAB239-AS_SAM_17_03QT</strain>
    </source>
</reference>
<evidence type="ECO:0000256" key="2">
    <source>
        <dbReference type="ARBA" id="ARBA00022640"/>
    </source>
</evidence>
<feature type="domain" description="Plastid lipid-associated protein/fibrillin conserved" evidence="4">
    <location>
        <begin position="145"/>
        <end position="266"/>
    </location>
</feature>
<keyword evidence="6" id="KW-1185">Reference proteome</keyword>
<comment type="caution">
    <text evidence="5">The sequence shown here is derived from an EMBL/GenBank/DDBJ whole genome shotgun (WGS) entry which is preliminary data.</text>
</comment>
<keyword evidence="2" id="KW-0934">Plastid</keyword>
<organism evidence="5 6">
    <name type="scientific">Iris pallida</name>
    <name type="common">Sweet iris</name>
    <dbReference type="NCBI Taxonomy" id="29817"/>
    <lineage>
        <taxon>Eukaryota</taxon>
        <taxon>Viridiplantae</taxon>
        <taxon>Streptophyta</taxon>
        <taxon>Embryophyta</taxon>
        <taxon>Tracheophyta</taxon>
        <taxon>Spermatophyta</taxon>
        <taxon>Magnoliopsida</taxon>
        <taxon>Liliopsida</taxon>
        <taxon>Asparagales</taxon>
        <taxon>Iridaceae</taxon>
        <taxon>Iridoideae</taxon>
        <taxon>Irideae</taxon>
        <taxon>Iris</taxon>
    </lineage>
</organism>
<dbReference type="Pfam" id="PF04755">
    <property type="entry name" value="PAP_fibrillin"/>
    <property type="match status" value="1"/>
</dbReference>
<dbReference type="Proteomes" id="UP001140949">
    <property type="component" value="Unassembled WGS sequence"/>
</dbReference>
<protein>
    <submittedName>
        <fullName evidence="5">Plastid-lipid-associated protein 7, chloroplastic</fullName>
    </submittedName>
</protein>
<evidence type="ECO:0000313" key="6">
    <source>
        <dbReference type="Proteomes" id="UP001140949"/>
    </source>
</evidence>
<dbReference type="PANTHER" id="PTHR31906">
    <property type="entry name" value="PLASTID-LIPID-ASSOCIATED PROTEIN 4, CHLOROPLASTIC-RELATED"/>
    <property type="match status" value="1"/>
</dbReference>
<sequence length="293" mass="32727">MIKQRTFYMVSIQMGALFLRPAIGCRYVQNPSRVCKSIPAIYMRIKTPCNRMPTSAFRAALNTGVVGDTNGSQEEKGVNYETSDEIKEALYERLDGINRGIFGTTSAKKAEILELAELLESNYETSRTTNGSQEEKGVNYETSDEIKEALYERLDGINRGIFGTTSAKKAEILELAELLESRNPTPNPTNNLVDKVHGTWKLVYSTISILGVKRTKLGLRDFITLGDFLQTIDVAKEKAVNVIKFNARGFKMLNGQLIIEASYKIAFSNKGGHYPTKFHRHSGSVDEIVPEEL</sequence>
<keyword evidence="3" id="KW-0809">Transit peptide</keyword>
<evidence type="ECO:0000259" key="4">
    <source>
        <dbReference type="Pfam" id="PF04755"/>
    </source>
</evidence>
<dbReference type="GO" id="GO:0009536">
    <property type="term" value="C:plastid"/>
    <property type="evidence" value="ECO:0007669"/>
    <property type="project" value="UniProtKB-SubCell"/>
</dbReference>
<gene>
    <name evidence="5" type="ORF">M6B38_203490</name>
</gene>
<dbReference type="InterPro" id="IPR006843">
    <property type="entry name" value="PAP/fibrillin_dom"/>
</dbReference>
<comment type="subcellular location">
    <subcellularLocation>
        <location evidence="1">Plastid</location>
    </subcellularLocation>
</comment>
<evidence type="ECO:0000256" key="3">
    <source>
        <dbReference type="ARBA" id="ARBA00022946"/>
    </source>
</evidence>